<accession>A0A7Z9A6N2</accession>
<evidence type="ECO:0000313" key="4">
    <source>
        <dbReference type="Proteomes" id="UP000282386"/>
    </source>
</evidence>
<evidence type="ECO:0000259" key="2">
    <source>
        <dbReference type="Pfam" id="PF04892"/>
    </source>
</evidence>
<dbReference type="EMBL" id="LR134479">
    <property type="protein sequence ID" value="VEI24509.1"/>
    <property type="molecule type" value="Genomic_DNA"/>
</dbReference>
<evidence type="ECO:0000256" key="1">
    <source>
        <dbReference type="SAM" id="Phobius"/>
    </source>
</evidence>
<feature type="domain" description="VanZ-like" evidence="2">
    <location>
        <begin position="62"/>
        <end position="180"/>
    </location>
</feature>
<keyword evidence="1" id="KW-0812">Transmembrane</keyword>
<dbReference type="InterPro" id="IPR053150">
    <property type="entry name" value="Teicoplanin_resist-assoc"/>
</dbReference>
<dbReference type="PANTHER" id="PTHR36834:SF1">
    <property type="entry name" value="INTEGRAL MEMBRANE PROTEIN"/>
    <property type="match status" value="1"/>
</dbReference>
<name>A0A7Z9A6N2_9MICC</name>
<organism evidence="3 4">
    <name type="scientific">Rothia aeria</name>
    <dbReference type="NCBI Taxonomy" id="172042"/>
    <lineage>
        <taxon>Bacteria</taxon>
        <taxon>Bacillati</taxon>
        <taxon>Actinomycetota</taxon>
        <taxon>Actinomycetes</taxon>
        <taxon>Micrococcales</taxon>
        <taxon>Micrococcaceae</taxon>
        <taxon>Rothia</taxon>
    </lineage>
</organism>
<keyword evidence="1" id="KW-0472">Membrane</keyword>
<dbReference type="Pfam" id="PF04892">
    <property type="entry name" value="VanZ"/>
    <property type="match status" value="1"/>
</dbReference>
<keyword evidence="1" id="KW-1133">Transmembrane helix</keyword>
<dbReference type="Proteomes" id="UP000282386">
    <property type="component" value="Chromosome"/>
</dbReference>
<reference evidence="3 4" key="1">
    <citation type="submission" date="2018-12" db="EMBL/GenBank/DDBJ databases">
        <authorList>
            <consortium name="Pathogen Informatics"/>
        </authorList>
    </citation>
    <scope>NUCLEOTIDE SEQUENCE [LARGE SCALE GENOMIC DNA]</scope>
    <source>
        <strain evidence="3 4">NCTC10207</strain>
    </source>
</reference>
<proteinExistence type="predicted"/>
<evidence type="ECO:0000313" key="3">
    <source>
        <dbReference type="EMBL" id="VEI24509.1"/>
    </source>
</evidence>
<sequence>MRGCSPGIRGGISVTNRDAFGAVTFRGAEHLTDSHTYSSAVSHPPRSARYARLWRWALIVLFVAYLCVVGSIVFAPVHVDSGEAGGSLREFLERGHAQGWLPGLITYESVERAANVVMFFPSGVLLGLLLPRGAYPYIMVGGYVVSLGIESIQHMMPNRTADVSDVLMNGTGTLLGVLAVRAGTAVWGRLRRGTTEPEGGRGFG</sequence>
<dbReference type="InterPro" id="IPR006976">
    <property type="entry name" value="VanZ-like"/>
</dbReference>
<protein>
    <submittedName>
        <fullName evidence="3">Predicted integral membrane protein</fullName>
    </submittedName>
</protein>
<feature type="transmembrane region" description="Helical" evidence="1">
    <location>
        <begin position="56"/>
        <end position="79"/>
    </location>
</feature>
<dbReference type="PANTHER" id="PTHR36834">
    <property type="entry name" value="MEMBRANE PROTEIN-RELATED"/>
    <property type="match status" value="1"/>
</dbReference>
<dbReference type="AlphaFoldDB" id="A0A7Z9A6N2"/>
<gene>
    <name evidence="3" type="ORF">NCTC10207_02117</name>
</gene>